<sequence length="175" mass="19961">MNCKKIFCILFAVSLCLRCSTESKNEKADIFFEKASPSTESEEESLKQKQPALKTAKITVELAITEAQKNRGFMERKIIPEGTGMIFIYKEDEKVRFWMKNTPHPLSIAFIDSSGTIREIYDMTPYSLESTASSYFVRYALEVPQGMFGRMGIKEGDKLSKESLMLLKRKAVEKS</sequence>
<dbReference type="InterPro" id="IPR038695">
    <property type="entry name" value="Saro_0823-like_sf"/>
</dbReference>
<organism evidence="1 2">
    <name type="scientific">Treponema pedis</name>
    <dbReference type="NCBI Taxonomy" id="409322"/>
    <lineage>
        <taxon>Bacteria</taxon>
        <taxon>Pseudomonadati</taxon>
        <taxon>Spirochaetota</taxon>
        <taxon>Spirochaetia</taxon>
        <taxon>Spirochaetales</taxon>
        <taxon>Treponemataceae</taxon>
        <taxon>Treponema</taxon>
    </lineage>
</organism>
<evidence type="ECO:0000313" key="2">
    <source>
        <dbReference type="Proteomes" id="UP000593915"/>
    </source>
</evidence>
<dbReference type="EMBL" id="CP061839">
    <property type="protein sequence ID" value="QOW61241.1"/>
    <property type="molecule type" value="Genomic_DNA"/>
</dbReference>
<protein>
    <submittedName>
        <fullName evidence="1">DUF192 domain-containing protein</fullName>
    </submittedName>
</protein>
<dbReference type="PANTHER" id="PTHR37953">
    <property type="entry name" value="UPF0127 PROTEIN MJ1496"/>
    <property type="match status" value="1"/>
</dbReference>
<dbReference type="RefSeq" id="WP_194076706.1">
    <property type="nucleotide sequence ID" value="NZ_CP061839.1"/>
</dbReference>
<dbReference type="PANTHER" id="PTHR37953:SF1">
    <property type="entry name" value="UPF0127 PROTEIN MJ1496"/>
    <property type="match status" value="1"/>
</dbReference>
<accession>A0A7S6WQ37</accession>
<dbReference type="AlphaFoldDB" id="A0A7S6WQ37"/>
<dbReference type="InterPro" id="IPR003795">
    <property type="entry name" value="DUF192"/>
</dbReference>
<name>A0A7S6WQ37_9SPIR</name>
<dbReference type="Gene3D" id="2.60.120.1140">
    <property type="entry name" value="Protein of unknown function DUF192"/>
    <property type="match status" value="1"/>
</dbReference>
<evidence type="ECO:0000313" key="1">
    <source>
        <dbReference type="EMBL" id="QOW61241.1"/>
    </source>
</evidence>
<proteinExistence type="predicted"/>
<dbReference type="Proteomes" id="UP000593915">
    <property type="component" value="Chromosome"/>
</dbReference>
<gene>
    <name evidence="1" type="ORF">IFE08_02250</name>
</gene>
<dbReference type="Pfam" id="PF02643">
    <property type="entry name" value="DUF192"/>
    <property type="match status" value="1"/>
</dbReference>
<reference evidence="1 2" key="1">
    <citation type="submission" date="2020-09" db="EMBL/GenBank/DDBJ databases">
        <title>Characterization of Treponema spp. from bovine digital dermatitis in Korea.</title>
        <authorList>
            <person name="Espiritu H.M."/>
            <person name="Cho Y.I."/>
            <person name="Mamuad L."/>
        </authorList>
    </citation>
    <scope>NUCLEOTIDE SEQUENCE [LARGE SCALE GENOMIC DNA]</scope>
    <source>
        <strain evidence="1 2">KS1</strain>
    </source>
</reference>